<keyword evidence="2" id="KW-0677">Repeat</keyword>
<dbReference type="STRING" id="646526.A0A1W0E2P8"/>
<dbReference type="OrthoDB" id="6274823at2759"/>
<dbReference type="EMBL" id="MNPJ01000031">
    <property type="protein sequence ID" value="OQS53503.1"/>
    <property type="molecule type" value="Genomic_DNA"/>
</dbReference>
<dbReference type="VEuPathDB" id="MicrosporidiaDB:EHP00_1818"/>
<dbReference type="InterPro" id="IPR029064">
    <property type="entry name" value="Ribosomal_eL30-like_sf"/>
</dbReference>
<dbReference type="SUPFAM" id="SSF50978">
    <property type="entry name" value="WD40 repeat-like"/>
    <property type="match status" value="1"/>
</dbReference>
<dbReference type="Gene3D" id="3.30.1330.30">
    <property type="match status" value="1"/>
</dbReference>
<dbReference type="AlphaFoldDB" id="A0A1W0E2P8"/>
<gene>
    <name evidence="3" type="primary">PPP2R2D</name>
    <name evidence="3" type="ORF">EHP00_1818</name>
</gene>
<dbReference type="InterPro" id="IPR036322">
    <property type="entry name" value="WD40_repeat_dom_sf"/>
</dbReference>
<name>A0A1W0E2P8_9MICR</name>
<keyword evidence="4" id="KW-1185">Reference proteome</keyword>
<evidence type="ECO:0000256" key="1">
    <source>
        <dbReference type="ARBA" id="ARBA00022574"/>
    </source>
</evidence>
<protein>
    <submittedName>
        <fullName evidence="3">PPP2R2D</fullName>
    </submittedName>
</protein>
<dbReference type="Proteomes" id="UP000192758">
    <property type="component" value="Unassembled WGS sequence"/>
</dbReference>
<dbReference type="PRINTS" id="PR00600">
    <property type="entry name" value="PP2APR55"/>
</dbReference>
<proteinExistence type="predicted"/>
<comment type="caution">
    <text evidence="3">The sequence shown here is derived from an EMBL/GenBank/DDBJ whole genome shotgun (WGS) entry which is preliminary data.</text>
</comment>
<dbReference type="PANTHER" id="PTHR11871">
    <property type="entry name" value="PROTEIN PHOSPHATASE PP2A REGULATORY SUBUNIT B"/>
    <property type="match status" value="1"/>
</dbReference>
<evidence type="ECO:0000313" key="3">
    <source>
        <dbReference type="EMBL" id="OQS53503.1"/>
    </source>
</evidence>
<dbReference type="GO" id="GO:0000159">
    <property type="term" value="C:protein phosphatase type 2A complex"/>
    <property type="evidence" value="ECO:0007669"/>
    <property type="project" value="InterPro"/>
</dbReference>
<keyword evidence="1" id="KW-0853">WD repeat</keyword>
<dbReference type="GO" id="GO:0019888">
    <property type="term" value="F:protein phosphatase regulator activity"/>
    <property type="evidence" value="ECO:0007669"/>
    <property type="project" value="InterPro"/>
</dbReference>
<evidence type="ECO:0000256" key="2">
    <source>
        <dbReference type="ARBA" id="ARBA00022737"/>
    </source>
</evidence>
<reference evidence="3 4" key="1">
    <citation type="journal article" date="2017" name="Environ. Microbiol.">
        <title>Decay of the glycolytic pathway and adaptation to intranuclear parasitism within Enterocytozoonidae microsporidia.</title>
        <authorList>
            <person name="Wiredu Boakye D."/>
            <person name="Jaroenlak P."/>
            <person name="Prachumwat A."/>
            <person name="Williams T.A."/>
            <person name="Bateman K.S."/>
            <person name="Itsathitphaisarn O."/>
            <person name="Sritunyalucksana K."/>
            <person name="Paszkiewicz K.H."/>
            <person name="Moore K.A."/>
            <person name="Stentiford G.D."/>
            <person name="Williams B.A."/>
        </authorList>
    </citation>
    <scope>NUCLEOTIDE SEQUENCE [LARGE SCALE GENOMIC DNA]</scope>
    <source>
        <strain evidence="3 4">TH1</strain>
    </source>
</reference>
<sequence length="410" mass="47460">MFGIFGNSSFLKNKKEINTNIFKFKSFELNIKNSFKEKVGCIASFRDEEILVGREDGILQVTNINANKTGNIEIFKKDFDLLDNENIKECITAMDCTSDNSIEKTVFLANEKNIKCIKIKERMSVIEWMQHSKYKNRVSLQNTTQKVFNQQTNTNIFDKTEYESKTIFNVGCVHKYLINSISLNVSNEFLISSDLLKINLWKSDRLEQSFNLVDIKEKLDCGSIFVINCTKFNAYNDTVFGYCTSQGQVVLNDIKIEPKSSEICTFDVQESRNSDNEFRMIKSISDFVFLDEYKIATRTLNNISIFDIRHTKNKLKNQELFDVDSSIFSSDMIYEKFKISHQNGILYTGTLTGEICVFNTNKMEFNKRKVNGIENELQIENGIKHICIKEGTLYCANKDNIFYTRLPPNK</sequence>
<organism evidence="3 4">
    <name type="scientific">Ecytonucleospora hepatopenaei</name>
    <dbReference type="NCBI Taxonomy" id="646526"/>
    <lineage>
        <taxon>Eukaryota</taxon>
        <taxon>Fungi</taxon>
        <taxon>Fungi incertae sedis</taxon>
        <taxon>Microsporidia</taxon>
        <taxon>Enterocytozoonidae</taxon>
        <taxon>Ecytonucleospora</taxon>
    </lineage>
</organism>
<dbReference type="InterPro" id="IPR000009">
    <property type="entry name" value="PP2A_PR55"/>
</dbReference>
<evidence type="ECO:0000313" key="4">
    <source>
        <dbReference type="Proteomes" id="UP000192758"/>
    </source>
</evidence>
<accession>A0A1W0E2P8</accession>